<keyword evidence="1" id="KW-1133">Transmembrane helix</keyword>
<feature type="transmembrane region" description="Helical" evidence="1">
    <location>
        <begin position="6"/>
        <end position="25"/>
    </location>
</feature>
<comment type="caution">
    <text evidence="2">The sequence shown here is derived from an EMBL/GenBank/DDBJ whole genome shotgun (WGS) entry which is preliminary data.</text>
</comment>
<keyword evidence="3" id="KW-1185">Reference proteome</keyword>
<dbReference type="EMBL" id="JAEFBK010000012">
    <property type="protein sequence ID" value="KAG7544212.1"/>
    <property type="molecule type" value="Genomic_DNA"/>
</dbReference>
<evidence type="ECO:0000313" key="3">
    <source>
        <dbReference type="Proteomes" id="UP000694240"/>
    </source>
</evidence>
<dbReference type="Proteomes" id="UP000694240">
    <property type="component" value="Chromosome 12"/>
</dbReference>
<gene>
    <name evidence="2" type="ORF">ISN45_Aa07g040760</name>
</gene>
<organism evidence="2 3">
    <name type="scientific">Arabidopsis thaliana x Arabidopsis arenosa</name>
    <dbReference type="NCBI Taxonomy" id="1240361"/>
    <lineage>
        <taxon>Eukaryota</taxon>
        <taxon>Viridiplantae</taxon>
        <taxon>Streptophyta</taxon>
        <taxon>Embryophyta</taxon>
        <taxon>Tracheophyta</taxon>
        <taxon>Spermatophyta</taxon>
        <taxon>Magnoliopsida</taxon>
        <taxon>eudicotyledons</taxon>
        <taxon>Gunneridae</taxon>
        <taxon>Pentapetalae</taxon>
        <taxon>rosids</taxon>
        <taxon>malvids</taxon>
        <taxon>Brassicales</taxon>
        <taxon>Brassicaceae</taxon>
        <taxon>Camelineae</taxon>
        <taxon>Arabidopsis</taxon>
    </lineage>
</organism>
<sequence length="154" mass="17534">MPRTSLRFIVCIALATISGVCLISLRMEELSQILKNNRTDDLTWFCSLSESELDLLISLKQLVIQRAKISGLQDLVADKFDLKMLLALGLVLMEYVRKRVEDDTSLDQSVVQQLSLLDSCNLLKTDVDDTVDIEEILTEICNKNSKKKTRKRSR</sequence>
<proteinExistence type="predicted"/>
<protein>
    <recommendedName>
        <fullName evidence="4">Transmembrane protein</fullName>
    </recommendedName>
</protein>
<accession>A0A8T1YEB6</accession>
<keyword evidence="1" id="KW-0812">Transmembrane</keyword>
<dbReference type="PANTHER" id="PTHR48237:SF1">
    <property type="entry name" value="SPC97_SPC98 FAMILY OF SPINDLE POLE BODY (SBP) COMPONENT"/>
    <property type="match status" value="1"/>
</dbReference>
<keyword evidence="1" id="KW-0472">Membrane</keyword>
<evidence type="ECO:0000313" key="2">
    <source>
        <dbReference type="EMBL" id="KAG7544212.1"/>
    </source>
</evidence>
<dbReference type="AlphaFoldDB" id="A0A8T1YEB6"/>
<reference evidence="2 3" key="1">
    <citation type="submission" date="2020-12" db="EMBL/GenBank/DDBJ databases">
        <title>Concerted genomic and epigenomic changes stabilize Arabidopsis allopolyploids.</title>
        <authorList>
            <person name="Chen Z."/>
        </authorList>
    </citation>
    <scope>NUCLEOTIDE SEQUENCE [LARGE SCALE GENOMIC DNA]</scope>
    <source>
        <strain evidence="2">Allo738</strain>
        <tissue evidence="2">Leaf</tissue>
    </source>
</reference>
<name>A0A8T1YEB6_9BRAS</name>
<evidence type="ECO:0008006" key="4">
    <source>
        <dbReference type="Google" id="ProtNLM"/>
    </source>
</evidence>
<dbReference type="PANTHER" id="PTHR48237">
    <property type="entry name" value="GAMMA-TUBULIN COMPLEX COMPONENT"/>
    <property type="match status" value="1"/>
</dbReference>
<evidence type="ECO:0000256" key="1">
    <source>
        <dbReference type="SAM" id="Phobius"/>
    </source>
</evidence>